<sequence length="227" mass="26837">MERFKTFYLKYKHAIPLIIYGIIYMTWFVWLEKNTTGHYRIIHMAADDYIPFCEVFVIPYFLWFAYVSAVVVYFFFKNKEDYYRTCIFLFTGMTIFLIVSTLWPNGQHLRPAVMPRDNIFTRMVAALYRTDTPTNLWPSIHVYNSLGAHFAIIRSKCFEKKKGIRIGSLILASSIIMATMFIKQHSVFDVLTAFVMAAVMYTLVYRYDLLIAVREFRNKRKAKPQIG</sequence>
<feature type="transmembrane region" description="Helical" evidence="1">
    <location>
        <begin position="52"/>
        <end position="76"/>
    </location>
</feature>
<dbReference type="AlphaFoldDB" id="A0A6L5YHZ9"/>
<dbReference type="InterPro" id="IPR036938">
    <property type="entry name" value="PAP2/HPO_sf"/>
</dbReference>
<feature type="transmembrane region" description="Helical" evidence="1">
    <location>
        <begin position="13"/>
        <end position="31"/>
    </location>
</feature>
<accession>A0A6L5YHZ9</accession>
<dbReference type="SUPFAM" id="SSF48317">
    <property type="entry name" value="Acid phosphatase/Vanadium-dependent haloperoxidase"/>
    <property type="match status" value="1"/>
</dbReference>
<dbReference type="RefSeq" id="WP_154495618.1">
    <property type="nucleotide sequence ID" value="NZ_VUMU01000004.1"/>
</dbReference>
<keyword evidence="1" id="KW-0812">Transmembrane</keyword>
<comment type="caution">
    <text evidence="2">The sequence shown here is derived from an EMBL/GenBank/DDBJ whole genome shotgun (WGS) entry which is preliminary data.</text>
</comment>
<gene>
    <name evidence="2" type="ORF">FYJ59_04755</name>
</gene>
<feature type="transmembrane region" description="Helical" evidence="1">
    <location>
        <begin position="163"/>
        <end position="182"/>
    </location>
</feature>
<organism evidence="2 3">
    <name type="scientific">Waltera intestinalis</name>
    <dbReference type="NCBI Taxonomy" id="2606635"/>
    <lineage>
        <taxon>Bacteria</taxon>
        <taxon>Bacillati</taxon>
        <taxon>Bacillota</taxon>
        <taxon>Clostridia</taxon>
        <taxon>Lachnospirales</taxon>
        <taxon>Lachnospiraceae</taxon>
        <taxon>Waltera</taxon>
    </lineage>
</organism>
<keyword evidence="1" id="KW-0472">Membrane</keyword>
<feature type="transmembrane region" description="Helical" evidence="1">
    <location>
        <begin position="82"/>
        <end position="103"/>
    </location>
</feature>
<keyword evidence="3" id="KW-1185">Reference proteome</keyword>
<feature type="transmembrane region" description="Helical" evidence="1">
    <location>
        <begin position="194"/>
        <end position="213"/>
    </location>
</feature>
<dbReference type="Proteomes" id="UP000476055">
    <property type="component" value="Unassembled WGS sequence"/>
</dbReference>
<evidence type="ECO:0000256" key="1">
    <source>
        <dbReference type="SAM" id="Phobius"/>
    </source>
</evidence>
<name>A0A6L5YHZ9_9FIRM</name>
<proteinExistence type="predicted"/>
<dbReference type="EMBL" id="VUMU01000004">
    <property type="protein sequence ID" value="MST57560.1"/>
    <property type="molecule type" value="Genomic_DNA"/>
</dbReference>
<keyword evidence="1" id="KW-1133">Transmembrane helix</keyword>
<evidence type="ECO:0000313" key="2">
    <source>
        <dbReference type="EMBL" id="MST57560.1"/>
    </source>
</evidence>
<reference evidence="2 3" key="1">
    <citation type="submission" date="2019-08" db="EMBL/GenBank/DDBJ databases">
        <title>In-depth cultivation of the pig gut microbiome towards novel bacterial diversity and tailored functional studies.</title>
        <authorList>
            <person name="Wylensek D."/>
            <person name="Hitch T.C.A."/>
            <person name="Clavel T."/>
        </authorList>
    </citation>
    <scope>NUCLEOTIDE SEQUENCE [LARGE SCALE GENOMIC DNA]</scope>
    <source>
        <strain evidence="2 3">WCA3-601-WT-6H</strain>
    </source>
</reference>
<protein>
    <submittedName>
        <fullName evidence="2">Serine/threonine protein phosphatase</fullName>
    </submittedName>
</protein>
<evidence type="ECO:0000313" key="3">
    <source>
        <dbReference type="Proteomes" id="UP000476055"/>
    </source>
</evidence>